<dbReference type="InterPro" id="IPR012340">
    <property type="entry name" value="NA-bd_OB-fold"/>
</dbReference>
<accession>A0AAD4P948</accession>
<evidence type="ECO:0000313" key="3">
    <source>
        <dbReference type="EMBL" id="KAH6831549.1"/>
    </source>
</evidence>
<dbReference type="InterPro" id="IPR003871">
    <property type="entry name" value="RFA1B/D_OB_1st"/>
</dbReference>
<name>A0AAD4P948_PERFH</name>
<protein>
    <recommendedName>
        <fullName evidence="2">Replication protein A 70 kDa DNA-binding subunit B/D first OB fold domain-containing protein</fullName>
    </recommendedName>
</protein>
<proteinExistence type="predicted"/>
<reference evidence="3 4" key="1">
    <citation type="journal article" date="2021" name="Nat. Commun.">
        <title>Incipient diploidization of the medicinal plant Perilla within 10,000 years.</title>
        <authorList>
            <person name="Zhang Y."/>
            <person name="Shen Q."/>
            <person name="Leng L."/>
            <person name="Zhang D."/>
            <person name="Chen S."/>
            <person name="Shi Y."/>
            <person name="Ning Z."/>
            <person name="Chen S."/>
        </authorList>
    </citation>
    <scope>NUCLEOTIDE SEQUENCE [LARGE SCALE GENOMIC DNA]</scope>
    <source>
        <strain evidence="4">cv. PC099</strain>
    </source>
</reference>
<dbReference type="AlphaFoldDB" id="A0AAD4P948"/>
<feature type="domain" description="Replication protein A 70 kDa DNA-binding subunit B/D first OB fold" evidence="2">
    <location>
        <begin position="6"/>
        <end position="93"/>
    </location>
</feature>
<dbReference type="CDD" id="cd04480">
    <property type="entry name" value="RPA1_DBD_A_like"/>
    <property type="match status" value="1"/>
</dbReference>
<organism evidence="3 4">
    <name type="scientific">Perilla frutescens var. hirtella</name>
    <name type="common">Perilla citriodora</name>
    <name type="synonym">Perilla setoyensis</name>
    <dbReference type="NCBI Taxonomy" id="608512"/>
    <lineage>
        <taxon>Eukaryota</taxon>
        <taxon>Viridiplantae</taxon>
        <taxon>Streptophyta</taxon>
        <taxon>Embryophyta</taxon>
        <taxon>Tracheophyta</taxon>
        <taxon>Spermatophyta</taxon>
        <taxon>Magnoliopsida</taxon>
        <taxon>eudicotyledons</taxon>
        <taxon>Gunneridae</taxon>
        <taxon>Pentapetalae</taxon>
        <taxon>asterids</taxon>
        <taxon>lamiids</taxon>
        <taxon>Lamiales</taxon>
        <taxon>Lamiaceae</taxon>
        <taxon>Nepetoideae</taxon>
        <taxon>Elsholtzieae</taxon>
        <taxon>Perilla</taxon>
    </lineage>
</organism>
<dbReference type="Gene3D" id="2.40.50.140">
    <property type="entry name" value="Nucleic acid-binding proteins"/>
    <property type="match status" value="3"/>
</dbReference>
<dbReference type="Pfam" id="PF02721">
    <property type="entry name" value="DUF223"/>
    <property type="match status" value="1"/>
</dbReference>
<dbReference type="EMBL" id="SDAM02000089">
    <property type="protein sequence ID" value="KAH6831549.1"/>
    <property type="molecule type" value="Genomic_DNA"/>
</dbReference>
<comment type="caution">
    <text evidence="3">The sequence shown here is derived from an EMBL/GenBank/DDBJ whole genome shotgun (WGS) entry which is preliminary data.</text>
</comment>
<feature type="region of interest" description="Disordered" evidence="1">
    <location>
        <begin position="387"/>
        <end position="411"/>
    </location>
</feature>
<dbReference type="SUPFAM" id="SSF50249">
    <property type="entry name" value="Nucleic acid-binding proteins"/>
    <property type="match status" value="2"/>
</dbReference>
<dbReference type="CDD" id="cd04481">
    <property type="entry name" value="RPA1_DBD_B_like"/>
    <property type="match status" value="1"/>
</dbReference>
<sequence length="442" mass="49325">MLQSALKVRLVRAFAVPVPGNIRETKTYECVFHDSEGDRIHGTIQNTLIPTFKPLLEEGCLYGIKNFIVTQNANKYKTTENKYRIIFLKRTWVYVVGVVKEMGQPENRVSSNGKQSKLVELMLEDIEGNRLPCTLWEEYVDQFLKYCGKTCGAPKIMILQMVKLNMYRGKIKVVNTCYVTKVVMDSEVPEIRSFKERLGAGCSLLDTIVIGSISNGSSSTISNEMCAGQNVLKTIAQLFDGTENGSFWLCGTIVAVDGDGGWYYISFDETGSALFLLWDMECLQLIGRSAGELNTKNVVGEEEVDILSEIEEALVDKKMIFKVNVRGEECIGAYTIAKIITDPIIVNTYFGHLLDSQESNCISNLETSNVNDEKVELKLFLDSLDTPIEPPSSSRDEDKNLVGETPCSSSKEIGSVRRCLANSFSSTDASKKTKVFIKKEKE</sequence>
<gene>
    <name evidence="3" type="ORF">C2S53_015075</name>
</gene>
<keyword evidence="4" id="KW-1185">Reference proteome</keyword>
<evidence type="ECO:0000256" key="1">
    <source>
        <dbReference type="SAM" id="MobiDB-lite"/>
    </source>
</evidence>
<evidence type="ECO:0000259" key="2">
    <source>
        <dbReference type="Pfam" id="PF02721"/>
    </source>
</evidence>
<evidence type="ECO:0000313" key="4">
    <source>
        <dbReference type="Proteomes" id="UP001190926"/>
    </source>
</evidence>
<dbReference type="PANTHER" id="PTHR47165:SF4">
    <property type="entry name" value="OS03G0429900 PROTEIN"/>
    <property type="match status" value="1"/>
</dbReference>
<dbReference type="PANTHER" id="PTHR47165">
    <property type="entry name" value="OS03G0429900 PROTEIN"/>
    <property type="match status" value="1"/>
</dbReference>
<dbReference type="Proteomes" id="UP001190926">
    <property type="component" value="Unassembled WGS sequence"/>
</dbReference>